<dbReference type="PROSITE" id="PS51746">
    <property type="entry name" value="PPM_2"/>
    <property type="match status" value="1"/>
</dbReference>
<dbReference type="Proteomes" id="UP000658720">
    <property type="component" value="Unassembled WGS sequence"/>
</dbReference>
<comment type="caution">
    <text evidence="3">The sequence shown here is derived from an EMBL/GenBank/DDBJ whole genome shotgun (WGS) entry which is preliminary data.</text>
</comment>
<dbReference type="RefSeq" id="WP_194020741.1">
    <property type="nucleotide sequence ID" value="NZ_JADEVV010000059.1"/>
</dbReference>
<evidence type="ECO:0000256" key="1">
    <source>
        <dbReference type="SAM" id="MobiDB-lite"/>
    </source>
</evidence>
<dbReference type="Gene3D" id="3.60.40.10">
    <property type="entry name" value="PPM-type phosphatase domain"/>
    <property type="match status" value="1"/>
</dbReference>
<evidence type="ECO:0000313" key="4">
    <source>
        <dbReference type="Proteomes" id="UP000658720"/>
    </source>
</evidence>
<feature type="domain" description="PPM-type phosphatase" evidence="2">
    <location>
        <begin position="8"/>
        <end position="247"/>
    </location>
</feature>
<dbReference type="PANTHER" id="PTHR47992">
    <property type="entry name" value="PROTEIN PHOSPHATASE"/>
    <property type="match status" value="1"/>
</dbReference>
<dbReference type="InterPro" id="IPR001932">
    <property type="entry name" value="PPM-type_phosphatase-like_dom"/>
</dbReference>
<dbReference type="SMART" id="SM00331">
    <property type="entry name" value="PP2C_SIG"/>
    <property type="match status" value="1"/>
</dbReference>
<accession>A0ABR9VVH1</accession>
<keyword evidence="4" id="KW-1185">Reference proteome</keyword>
<sequence>MTEVNLSVVSSSSTGQTDPGLVRQYNQDNFYLDPEGRFYIVADGMGGHAGGEEASRIAVERVRDYLDTYWRSEITSEQLLRDALMDANEGILEDQKINLERRDMGTTAVLIAFRDDGAWRAHVGDSRLYRLRNQQLERVTEDHTWVARALKMGDIDPTQAKAHPWRHVLFQCLGRQDLNFIEVEALDAQPGDTFLMCSDGLTEEVPDNLIEKILASQGECDQQAAQLIEEAKNAGGSDNITIVLVDLAEDTPES</sequence>
<dbReference type="SUPFAM" id="SSF81606">
    <property type="entry name" value="PP2C-like"/>
    <property type="match status" value="1"/>
</dbReference>
<protein>
    <submittedName>
        <fullName evidence="3">Serine/threonine-protein phosphatase</fullName>
    </submittedName>
</protein>
<dbReference type="SMART" id="SM00332">
    <property type="entry name" value="PP2Cc"/>
    <property type="match status" value="1"/>
</dbReference>
<feature type="compositionally biased region" description="Polar residues" evidence="1">
    <location>
        <begin position="1"/>
        <end position="17"/>
    </location>
</feature>
<dbReference type="InterPro" id="IPR036457">
    <property type="entry name" value="PPM-type-like_dom_sf"/>
</dbReference>
<evidence type="ECO:0000259" key="2">
    <source>
        <dbReference type="PROSITE" id="PS51746"/>
    </source>
</evidence>
<gene>
    <name evidence="3" type="ORF">IQ217_16205</name>
</gene>
<dbReference type="Pfam" id="PF13672">
    <property type="entry name" value="PP2C_2"/>
    <property type="match status" value="1"/>
</dbReference>
<dbReference type="EMBL" id="JADEVV010000059">
    <property type="protein sequence ID" value="MBE9255350.1"/>
    <property type="molecule type" value="Genomic_DNA"/>
</dbReference>
<dbReference type="InterPro" id="IPR015655">
    <property type="entry name" value="PP2C"/>
</dbReference>
<evidence type="ECO:0000313" key="3">
    <source>
        <dbReference type="EMBL" id="MBE9255350.1"/>
    </source>
</evidence>
<reference evidence="3 4" key="1">
    <citation type="submission" date="2020-10" db="EMBL/GenBank/DDBJ databases">
        <authorList>
            <person name="Castelo-Branco R."/>
            <person name="Eusebio N."/>
            <person name="Adriana R."/>
            <person name="Vieira A."/>
            <person name="Brugerolle De Fraissinette N."/>
            <person name="Rezende De Castro R."/>
            <person name="Schneider M.P."/>
            <person name="Vasconcelos V."/>
            <person name="Leao P.N."/>
        </authorList>
    </citation>
    <scope>NUCLEOTIDE SEQUENCE [LARGE SCALE GENOMIC DNA]</scope>
    <source>
        <strain evidence="3 4">LEGE 00031</strain>
    </source>
</reference>
<name>A0ABR9VVH1_9SYNC</name>
<feature type="region of interest" description="Disordered" evidence="1">
    <location>
        <begin position="1"/>
        <end position="21"/>
    </location>
</feature>
<organism evidence="3 4">
    <name type="scientific">Synechocystis salina LEGE 00031</name>
    <dbReference type="NCBI Taxonomy" id="1828736"/>
    <lineage>
        <taxon>Bacteria</taxon>
        <taxon>Bacillati</taxon>
        <taxon>Cyanobacteriota</taxon>
        <taxon>Cyanophyceae</taxon>
        <taxon>Synechococcales</taxon>
        <taxon>Merismopediaceae</taxon>
        <taxon>Synechocystis</taxon>
    </lineage>
</organism>
<dbReference type="CDD" id="cd00143">
    <property type="entry name" value="PP2Cc"/>
    <property type="match status" value="1"/>
</dbReference>
<proteinExistence type="predicted"/>